<dbReference type="Gene3D" id="3.40.190.290">
    <property type="match status" value="1"/>
</dbReference>
<dbReference type="AlphaFoldDB" id="A0AAN4Q6L4"/>
<dbReference type="SUPFAM" id="SSF53850">
    <property type="entry name" value="Periplasmic binding protein-like II"/>
    <property type="match status" value="1"/>
</dbReference>
<name>A0AAN4Q6L4_PSESF</name>
<reference evidence="1 2" key="1">
    <citation type="submission" date="2018-04" db="EMBL/GenBank/DDBJ databases">
        <title>Draft genome sequence of Pseudomonas syringae pv. actinidiae biovar 3 strains isolated from kiwifruit in Kagawa prefecture.</title>
        <authorList>
            <person name="Tabuchi M."/>
            <person name="Saito M."/>
            <person name="Fujiwara S."/>
            <person name="Sasa N."/>
            <person name="Akimitsu K."/>
            <person name="Gomi K."/>
            <person name="Konishi-Sugita S."/>
            <person name="Hamano K."/>
            <person name="Kataoka I."/>
        </authorList>
    </citation>
    <scope>NUCLEOTIDE SEQUENCE [LARGE SCALE GENOMIC DNA]</scope>
    <source>
        <strain evidence="1 2">MAFF212211</strain>
    </source>
</reference>
<dbReference type="GO" id="GO:0003677">
    <property type="term" value="F:DNA binding"/>
    <property type="evidence" value="ECO:0007669"/>
    <property type="project" value="UniProtKB-KW"/>
</dbReference>
<sequence length="49" mass="5553">MIASGKLIALMPDYQPRALGIHAIYTSRHHQSATLRTLLDFLAEWFARA</sequence>
<accession>A0AAN4Q6L4</accession>
<dbReference type="Proteomes" id="UP000248291">
    <property type="component" value="Unassembled WGS sequence"/>
</dbReference>
<organism evidence="1 2">
    <name type="scientific">Pseudomonas syringae pv. actinidiae</name>
    <dbReference type="NCBI Taxonomy" id="103796"/>
    <lineage>
        <taxon>Bacteria</taxon>
        <taxon>Pseudomonadati</taxon>
        <taxon>Pseudomonadota</taxon>
        <taxon>Gammaproteobacteria</taxon>
        <taxon>Pseudomonadales</taxon>
        <taxon>Pseudomonadaceae</taxon>
        <taxon>Pseudomonas</taxon>
        <taxon>Pseudomonas syringae</taxon>
    </lineage>
</organism>
<comment type="caution">
    <text evidence="1">The sequence shown here is derived from an EMBL/GenBank/DDBJ whole genome shotgun (WGS) entry which is preliminary data.</text>
</comment>
<dbReference type="EMBL" id="BGKA01000114">
    <property type="protein sequence ID" value="GBH17588.1"/>
    <property type="molecule type" value="Genomic_DNA"/>
</dbReference>
<protein>
    <submittedName>
        <fullName evidence="1">DNA-binding transcriptional regulator</fullName>
    </submittedName>
</protein>
<keyword evidence="1" id="KW-0238">DNA-binding</keyword>
<evidence type="ECO:0000313" key="2">
    <source>
        <dbReference type="Proteomes" id="UP000248291"/>
    </source>
</evidence>
<gene>
    <name evidence="1" type="ORF">KPSA3_03558</name>
</gene>
<proteinExistence type="predicted"/>
<evidence type="ECO:0000313" key="1">
    <source>
        <dbReference type="EMBL" id="GBH17588.1"/>
    </source>
</evidence>